<accession>A0A109GHP1</accession>
<dbReference type="EMBL" id="LRPH01000028">
    <property type="protein sequence ID" value="KWU67013.1"/>
    <property type="molecule type" value="Genomic_DNA"/>
</dbReference>
<name>A0A109GHP1_BACMY</name>
<proteinExistence type="predicted"/>
<dbReference type="AlphaFoldDB" id="A0A109GHP1"/>
<evidence type="ECO:0000313" key="2">
    <source>
        <dbReference type="Proteomes" id="UP000065797"/>
    </source>
</evidence>
<sequence>MKKYISIITMLILLVGFFPLSVTYAKENNITLSNIEKMTNVFNNDTSLVEKISAIRNDDWNNWSVKEINQVLDKIDDLNLSIMERASLKREIIRFSGFSNFDFKGTNSDVLAFKELKIEIIETENPLILHRRSKSGEPESKYGLGYWWGDKERNIEETRNELAVLEAWGNPLNTQYEIKVPKGTRILKGLTASQTQYLKGTSIIQEYREGGAIQYWINKIDNSWLQ</sequence>
<dbReference type="RefSeq" id="WP_060749366.1">
    <property type="nucleotide sequence ID" value="NZ_CP036023.1"/>
</dbReference>
<evidence type="ECO:0000313" key="1">
    <source>
        <dbReference type="EMBL" id="KWU67013.1"/>
    </source>
</evidence>
<dbReference type="Proteomes" id="UP000065797">
    <property type="component" value="Unassembled WGS sequence"/>
</dbReference>
<reference evidence="1 2" key="1">
    <citation type="submission" date="2016-01" db="EMBL/GenBank/DDBJ databases">
        <authorList>
            <person name="McClelland M."/>
            <person name="Jain A."/>
            <person name="Saraogi P."/>
            <person name="Mendelson R."/>
            <person name="Westerman R."/>
            <person name="SanMiguel P."/>
            <person name="Csonka L."/>
        </authorList>
    </citation>
    <scope>NUCLEOTIDE SEQUENCE [LARGE SCALE GENOMIC DNA]</scope>
    <source>
        <strain evidence="1 2">PE8-15</strain>
    </source>
</reference>
<comment type="caution">
    <text evidence="1">The sequence shown here is derived from an EMBL/GenBank/DDBJ whole genome shotgun (WGS) entry which is preliminary data.</text>
</comment>
<organism evidence="1 2">
    <name type="scientific">Bacillus mycoides</name>
    <dbReference type="NCBI Taxonomy" id="1405"/>
    <lineage>
        <taxon>Bacteria</taxon>
        <taxon>Bacillati</taxon>
        <taxon>Bacillota</taxon>
        <taxon>Bacilli</taxon>
        <taxon>Bacillales</taxon>
        <taxon>Bacillaceae</taxon>
        <taxon>Bacillus</taxon>
        <taxon>Bacillus cereus group</taxon>
    </lineage>
</organism>
<protein>
    <submittedName>
        <fullName evidence="1">Autotransporter</fullName>
    </submittedName>
</protein>
<gene>
    <name evidence="1" type="ORF">AWW70_06835</name>
</gene>